<evidence type="ECO:0000256" key="1">
    <source>
        <dbReference type="ARBA" id="ARBA00005010"/>
    </source>
</evidence>
<dbReference type="InterPro" id="IPR006367">
    <property type="entry name" value="Sirohaem_synthase_N"/>
</dbReference>
<dbReference type="EMBL" id="FUFT01000002">
    <property type="protein sequence ID" value="SJL83052.1"/>
    <property type="molecule type" value="Genomic_DNA"/>
</dbReference>
<dbReference type="UniPathway" id="UPA00262">
    <property type="reaction ID" value="UER00222"/>
</dbReference>
<dbReference type="SUPFAM" id="SSF75615">
    <property type="entry name" value="Siroheme synthase middle domains-like"/>
    <property type="match status" value="1"/>
</dbReference>
<dbReference type="Pfam" id="PF14824">
    <property type="entry name" value="Sirohm_synth_M"/>
    <property type="match status" value="1"/>
</dbReference>
<dbReference type="STRING" id="1918946.VPAL9027_01000"/>
<keyword evidence="5" id="KW-0627">Porphyrin biosynthesis</keyword>
<comment type="catalytic activity">
    <reaction evidence="6">
        <text>precorrin-2 + NAD(+) = sirohydrochlorin + NADH + 2 H(+)</text>
        <dbReference type="Rhea" id="RHEA:15613"/>
        <dbReference type="ChEBI" id="CHEBI:15378"/>
        <dbReference type="ChEBI" id="CHEBI:57540"/>
        <dbReference type="ChEBI" id="CHEBI:57945"/>
        <dbReference type="ChEBI" id="CHEBI:58351"/>
        <dbReference type="ChEBI" id="CHEBI:58827"/>
        <dbReference type="EC" id="1.3.1.76"/>
    </reaction>
</comment>
<evidence type="ECO:0000256" key="5">
    <source>
        <dbReference type="ARBA" id="ARBA00023244"/>
    </source>
</evidence>
<evidence type="ECO:0000313" key="10">
    <source>
        <dbReference type="Proteomes" id="UP000189475"/>
    </source>
</evidence>
<dbReference type="InterPro" id="IPR036291">
    <property type="entry name" value="NAD(P)-bd_dom_sf"/>
</dbReference>
<dbReference type="InterPro" id="IPR028161">
    <property type="entry name" value="Met8-like"/>
</dbReference>
<dbReference type="AlphaFoldDB" id="A0A1R4B2A8"/>
<dbReference type="GO" id="GO:0019354">
    <property type="term" value="P:siroheme biosynthetic process"/>
    <property type="evidence" value="ECO:0007669"/>
    <property type="project" value="UniProtKB-UniPathway"/>
</dbReference>
<dbReference type="PANTHER" id="PTHR35330">
    <property type="entry name" value="SIROHEME BIOSYNTHESIS PROTEIN MET8"/>
    <property type="match status" value="1"/>
</dbReference>
<keyword evidence="10" id="KW-1185">Reference proteome</keyword>
<dbReference type="SUPFAM" id="SSF51735">
    <property type="entry name" value="NAD(P)-binding Rossmann-fold domains"/>
    <property type="match status" value="1"/>
</dbReference>
<accession>A0A1R4B2A8</accession>
<feature type="domain" description="Sirohaem synthase dimerisation" evidence="7">
    <location>
        <begin position="151"/>
        <end position="188"/>
    </location>
</feature>
<reference evidence="9 10" key="1">
    <citation type="submission" date="2017-02" db="EMBL/GenBank/DDBJ databases">
        <authorList>
            <person name="Peterson S.W."/>
        </authorList>
    </citation>
    <scope>NUCLEOTIDE SEQUENCE [LARGE SCALE GENOMIC DNA]</scope>
    <source>
        <strain evidence="9 10">CECT 9027</strain>
    </source>
</reference>
<dbReference type="Gene3D" id="3.40.50.720">
    <property type="entry name" value="NAD(P)-binding Rossmann-like Domain"/>
    <property type="match status" value="1"/>
</dbReference>
<dbReference type="GO" id="GO:0004325">
    <property type="term" value="F:ferrochelatase activity"/>
    <property type="evidence" value="ECO:0007669"/>
    <property type="project" value="InterPro"/>
</dbReference>
<dbReference type="EC" id="1.3.1.76" evidence="2"/>
<dbReference type="Gene3D" id="1.10.8.210">
    <property type="entry name" value="Sirohaem synthase, dimerisation domain"/>
    <property type="match status" value="1"/>
</dbReference>
<name>A0A1R4B2A8_9VIBR</name>
<dbReference type="PANTHER" id="PTHR35330:SF1">
    <property type="entry name" value="SIROHEME BIOSYNTHESIS PROTEIN MET8"/>
    <property type="match status" value="1"/>
</dbReference>
<dbReference type="Gene3D" id="3.30.160.110">
    <property type="entry name" value="Siroheme synthase, domain 2"/>
    <property type="match status" value="1"/>
</dbReference>
<evidence type="ECO:0000256" key="2">
    <source>
        <dbReference type="ARBA" id="ARBA00012400"/>
    </source>
</evidence>
<keyword evidence="4" id="KW-0520">NAD</keyword>
<dbReference type="RefSeq" id="WP_077312906.1">
    <property type="nucleotide sequence ID" value="NZ_AP024887.1"/>
</dbReference>
<dbReference type="GO" id="GO:0043115">
    <property type="term" value="F:precorrin-2 dehydrogenase activity"/>
    <property type="evidence" value="ECO:0007669"/>
    <property type="project" value="UniProtKB-EC"/>
</dbReference>
<evidence type="ECO:0000313" key="9">
    <source>
        <dbReference type="EMBL" id="SJL83052.1"/>
    </source>
</evidence>
<proteinExistence type="predicted"/>
<keyword evidence="3" id="KW-0560">Oxidoreductase</keyword>
<evidence type="ECO:0000256" key="6">
    <source>
        <dbReference type="ARBA" id="ARBA00047561"/>
    </source>
</evidence>
<organism evidence="9 10">
    <name type="scientific">Vibrio palustris</name>
    <dbReference type="NCBI Taxonomy" id="1918946"/>
    <lineage>
        <taxon>Bacteria</taxon>
        <taxon>Pseudomonadati</taxon>
        <taxon>Pseudomonadota</taxon>
        <taxon>Gammaproteobacteria</taxon>
        <taxon>Vibrionales</taxon>
        <taxon>Vibrionaceae</taxon>
        <taxon>Vibrio</taxon>
    </lineage>
</organism>
<dbReference type="InterPro" id="IPR037115">
    <property type="entry name" value="Sirohaem_synt_dimer_dom_sf"/>
</dbReference>
<sequence length="313" mass="35645">MQYFPVFLKLTDQPVLVVGGGEVACRKTDALLRAGARVTIISPTLAAPLKALVDLEQCHWIQNFYSTQYLEPHYLQVWATTDNPSLNHEVYYDAKRMGILVNVVDDQPYCQFITPAMIERGRIQIAISSGGSSPVLIRNLRETIEAILPNNLGLLAEFGASKRNSIKDYLIDLDSRRAFWERFFDQPQVKNATTREQLEETYVELLADNKPKQGRKVWIEYTLDIDRLSLGAVRQLQQADRVLHPQQCPSAIMDLCRRDAEREVFVEPGALGSKLQEDYDETEHLCILVPEEQQDFGLLQQNDRLIKLAPTVS</sequence>
<dbReference type="Proteomes" id="UP000189475">
    <property type="component" value="Unassembled WGS sequence"/>
</dbReference>
<dbReference type="OrthoDB" id="9815856at2"/>
<evidence type="ECO:0000256" key="4">
    <source>
        <dbReference type="ARBA" id="ARBA00023027"/>
    </source>
</evidence>
<dbReference type="InterPro" id="IPR028281">
    <property type="entry name" value="Sirohaem_synthase_central"/>
</dbReference>
<gene>
    <name evidence="9" type="primary">cysG_1</name>
    <name evidence="9" type="ORF">VPAL9027_01000</name>
</gene>
<dbReference type="InterPro" id="IPR019478">
    <property type="entry name" value="Sirohaem_synthase_dimer_dom"/>
</dbReference>
<dbReference type="Pfam" id="PF13241">
    <property type="entry name" value="NAD_binding_7"/>
    <property type="match status" value="1"/>
</dbReference>
<evidence type="ECO:0000256" key="3">
    <source>
        <dbReference type="ARBA" id="ARBA00023002"/>
    </source>
</evidence>
<comment type="pathway">
    <text evidence="1">Porphyrin-containing compound metabolism; siroheme biosynthesis; sirohydrochlorin from precorrin-2: step 1/1.</text>
</comment>
<dbReference type="Pfam" id="PF10414">
    <property type="entry name" value="CysG_dimeriser"/>
    <property type="match status" value="1"/>
</dbReference>
<dbReference type="NCBIfam" id="TIGR01470">
    <property type="entry name" value="cysG_Nterm"/>
    <property type="match status" value="1"/>
</dbReference>
<evidence type="ECO:0000259" key="8">
    <source>
        <dbReference type="Pfam" id="PF14824"/>
    </source>
</evidence>
<feature type="domain" description="Siroheme synthase central" evidence="8">
    <location>
        <begin position="120"/>
        <end position="146"/>
    </location>
</feature>
<protein>
    <recommendedName>
        <fullName evidence="2">precorrin-2 dehydrogenase</fullName>
        <ecNumber evidence="2">1.3.1.76</ecNumber>
    </recommendedName>
</protein>
<evidence type="ECO:0000259" key="7">
    <source>
        <dbReference type="Pfam" id="PF10414"/>
    </source>
</evidence>